<evidence type="ECO:0000313" key="6">
    <source>
        <dbReference type="Proteomes" id="UP001139534"/>
    </source>
</evidence>
<protein>
    <recommendedName>
        <fullName evidence="4">Aminoglycoside N(3)-acetyltransferase</fullName>
        <ecNumber evidence="4">2.3.1.-</ecNumber>
    </recommendedName>
</protein>
<keyword evidence="2 4" id="KW-0808">Transferase</keyword>
<evidence type="ECO:0000256" key="1">
    <source>
        <dbReference type="ARBA" id="ARBA00006383"/>
    </source>
</evidence>
<dbReference type="InterPro" id="IPR028345">
    <property type="entry name" value="Antibiotic_NAT-like"/>
</dbReference>
<evidence type="ECO:0000256" key="3">
    <source>
        <dbReference type="ARBA" id="ARBA00023315"/>
    </source>
</evidence>
<dbReference type="PANTHER" id="PTHR11104">
    <property type="entry name" value="AMINOGLYCOSIDE N3-ACETYLTRANSFERASE"/>
    <property type="match status" value="1"/>
</dbReference>
<evidence type="ECO:0000313" key="5">
    <source>
        <dbReference type="EMBL" id="MCK8485768.1"/>
    </source>
</evidence>
<name>A0A9X1XXX5_9BACL</name>
<proteinExistence type="inferred from homology"/>
<dbReference type="GO" id="GO:0046353">
    <property type="term" value="F:aminoglycoside 3-N-acetyltransferase activity"/>
    <property type="evidence" value="ECO:0007669"/>
    <property type="project" value="UniProtKB-EC"/>
</dbReference>
<gene>
    <name evidence="5" type="ORF">M0651_01105</name>
</gene>
<keyword evidence="3 4" id="KW-0012">Acyltransferase</keyword>
<reference evidence="5" key="1">
    <citation type="submission" date="2022-04" db="EMBL/GenBank/DDBJ databases">
        <authorList>
            <person name="Seo M.-J."/>
        </authorList>
    </citation>
    <scope>NUCLEOTIDE SEQUENCE</scope>
    <source>
        <strain evidence="5">MBLB2552</strain>
    </source>
</reference>
<dbReference type="InterPro" id="IPR003679">
    <property type="entry name" value="Amioglycoside_AcTrfase"/>
</dbReference>
<dbReference type="PANTHER" id="PTHR11104:SF0">
    <property type="entry name" value="SPBETA PROPHAGE-DERIVED AMINOGLYCOSIDE N(3')-ACETYLTRANSFERASE-LIKE PROTEIN YOKD"/>
    <property type="match status" value="1"/>
</dbReference>
<keyword evidence="4" id="KW-0046">Antibiotic resistance</keyword>
<dbReference type="Pfam" id="PF02522">
    <property type="entry name" value="Antibiotic_NAT"/>
    <property type="match status" value="1"/>
</dbReference>
<comment type="similarity">
    <text evidence="1 4">Belongs to the antibiotic N-acetyltransferase family.</text>
</comment>
<keyword evidence="6" id="KW-1185">Reference proteome</keyword>
<dbReference type="EC" id="2.3.1.-" evidence="4"/>
<comment type="catalytic activity">
    <reaction evidence="4">
        <text>a 2-deoxystreptamine antibiotic + acetyl-CoA = an N(3)-acetyl-2-deoxystreptamine antibiotic + CoA + H(+)</text>
        <dbReference type="Rhea" id="RHEA:12665"/>
        <dbReference type="ChEBI" id="CHEBI:15378"/>
        <dbReference type="ChEBI" id="CHEBI:57287"/>
        <dbReference type="ChEBI" id="CHEBI:57288"/>
        <dbReference type="ChEBI" id="CHEBI:57921"/>
        <dbReference type="ChEBI" id="CHEBI:77452"/>
        <dbReference type="EC" id="2.3.1.81"/>
    </reaction>
</comment>
<accession>A0A9X1XXX5</accession>
<comment type="caution">
    <text evidence="5">The sequence shown here is derived from an EMBL/GenBank/DDBJ whole genome shotgun (WGS) entry which is preliminary data.</text>
</comment>
<dbReference type="AlphaFoldDB" id="A0A9X1XXX5"/>
<dbReference type="GO" id="GO:0046677">
    <property type="term" value="P:response to antibiotic"/>
    <property type="evidence" value="ECO:0007669"/>
    <property type="project" value="UniProtKB-KW"/>
</dbReference>
<sequence length="274" mass="30547">MEEIQGELYTVETLRSDFTALGVREESTLLVHSSFKALGKWVCGGPAAVVLALGAALGEKGTLVMPTHSGDVGDPARWQNPPVPKEWWDTIREQMPAYDLELTSLWYMGVIPDTFRRQVGALRSGHPQVSFAARGPEAKIITADHGLEFGLGERSPLARIYELRGDVLLLGVGHGNNTSIHLAECRANYPGKEHYTSKAPMQVNGERRWVEFPELEYDSEDFEQLGADFARETGLVKQGQVAGATALLMPQRELVDYAVRWLERHRKRQDHLTV</sequence>
<organism evidence="5 6">
    <name type="scientific">Paenibacillus mellifer</name>
    <dbReference type="NCBI Taxonomy" id="2937794"/>
    <lineage>
        <taxon>Bacteria</taxon>
        <taxon>Bacillati</taxon>
        <taxon>Bacillota</taxon>
        <taxon>Bacilli</taxon>
        <taxon>Bacillales</taxon>
        <taxon>Paenibacillaceae</taxon>
        <taxon>Paenibacillus</taxon>
    </lineage>
</organism>
<evidence type="ECO:0000256" key="4">
    <source>
        <dbReference type="RuleBase" id="RU365031"/>
    </source>
</evidence>
<dbReference type="EMBL" id="JALPRK010000001">
    <property type="protein sequence ID" value="MCK8485768.1"/>
    <property type="molecule type" value="Genomic_DNA"/>
</dbReference>
<dbReference type="RefSeq" id="WP_248550296.1">
    <property type="nucleotide sequence ID" value="NZ_JALPRK010000001.1"/>
</dbReference>
<evidence type="ECO:0000256" key="2">
    <source>
        <dbReference type="ARBA" id="ARBA00022679"/>
    </source>
</evidence>
<dbReference type="SUPFAM" id="SSF110710">
    <property type="entry name" value="TTHA0583/YokD-like"/>
    <property type="match status" value="1"/>
</dbReference>
<dbReference type="Proteomes" id="UP001139534">
    <property type="component" value="Unassembled WGS sequence"/>
</dbReference>